<dbReference type="InterPro" id="IPR041633">
    <property type="entry name" value="Polbeta"/>
</dbReference>
<evidence type="ECO:0000313" key="2">
    <source>
        <dbReference type="EMBL" id="SNT24181.1"/>
    </source>
</evidence>
<dbReference type="CDD" id="cd05403">
    <property type="entry name" value="NT_KNTase_like"/>
    <property type="match status" value="1"/>
</dbReference>
<dbReference type="AlphaFoldDB" id="A0A239L163"/>
<dbReference type="Pfam" id="PF18765">
    <property type="entry name" value="Polbeta"/>
    <property type="match status" value="1"/>
</dbReference>
<keyword evidence="3" id="KW-1185">Reference proteome</keyword>
<dbReference type="SUPFAM" id="SSF81301">
    <property type="entry name" value="Nucleotidyltransferase"/>
    <property type="match status" value="1"/>
</dbReference>
<dbReference type="GO" id="GO:0016740">
    <property type="term" value="F:transferase activity"/>
    <property type="evidence" value="ECO:0007669"/>
    <property type="project" value="UniProtKB-KW"/>
</dbReference>
<evidence type="ECO:0000259" key="1">
    <source>
        <dbReference type="Pfam" id="PF18765"/>
    </source>
</evidence>
<dbReference type="InterPro" id="IPR043519">
    <property type="entry name" value="NT_sf"/>
</dbReference>
<reference evidence="2 3" key="1">
    <citation type="submission" date="2017-06" db="EMBL/GenBank/DDBJ databases">
        <authorList>
            <person name="Kim H.J."/>
            <person name="Triplett B.A."/>
        </authorList>
    </citation>
    <scope>NUCLEOTIDE SEQUENCE [LARGE SCALE GENOMIC DNA]</scope>
    <source>
        <strain evidence="2 3">SCA</strain>
    </source>
</reference>
<name>A0A239L163_9FIRM</name>
<dbReference type="Gene3D" id="3.30.460.10">
    <property type="entry name" value="Beta Polymerase, domain 2"/>
    <property type="match status" value="1"/>
</dbReference>
<evidence type="ECO:0000313" key="3">
    <source>
        <dbReference type="Proteomes" id="UP000198304"/>
    </source>
</evidence>
<organism evidence="2 3">
    <name type="scientific">Anaerovirgula multivorans</name>
    <dbReference type="NCBI Taxonomy" id="312168"/>
    <lineage>
        <taxon>Bacteria</taxon>
        <taxon>Bacillati</taxon>
        <taxon>Bacillota</taxon>
        <taxon>Clostridia</taxon>
        <taxon>Peptostreptococcales</taxon>
        <taxon>Natronincolaceae</taxon>
        <taxon>Anaerovirgula</taxon>
    </lineage>
</organism>
<dbReference type="RefSeq" id="WP_242975271.1">
    <property type="nucleotide sequence ID" value="NZ_FZOJ01000060.1"/>
</dbReference>
<gene>
    <name evidence="2" type="ORF">SAMN05446037_10608</name>
</gene>
<dbReference type="EMBL" id="FZOJ01000060">
    <property type="protein sequence ID" value="SNT24181.1"/>
    <property type="molecule type" value="Genomic_DNA"/>
</dbReference>
<proteinExistence type="predicted"/>
<accession>A0A239L163</accession>
<protein>
    <submittedName>
        <fullName evidence="2">Nucleotidyltransferase domain-containing protein</fullName>
    </submittedName>
</protein>
<sequence length="109" mass="12557">MIYCKYKEKRGCKFILMRLSKEEVKAIREVVGRADKAANIYLFGSRVYDHKKGGDIDLLIFSDTLSQEDASKIKHNLWDVIGEQKIDIIIVKDDTHPFTKIALKESVLL</sequence>
<keyword evidence="2" id="KW-0808">Transferase</keyword>
<feature type="domain" description="Polymerase beta nucleotidyltransferase" evidence="1">
    <location>
        <begin position="26"/>
        <end position="109"/>
    </location>
</feature>
<dbReference type="Proteomes" id="UP000198304">
    <property type="component" value="Unassembled WGS sequence"/>
</dbReference>